<reference evidence="1 2" key="1">
    <citation type="submission" date="2016-04" db="EMBL/GenBank/DDBJ databases">
        <title>ATOL: Assembling a taxonomically balanced genome-scale reconstruction of the evolutionary history of the Enterobacteriaceae.</title>
        <authorList>
            <person name="Plunkett G.III."/>
            <person name="Neeno-Eckwall E.C."/>
            <person name="Glasner J.D."/>
            <person name="Perna N.T."/>
        </authorList>
    </citation>
    <scope>NUCLEOTIDE SEQUENCE [LARGE SCALE GENOMIC DNA]</scope>
    <source>
        <strain evidence="1 2">ATCC 51604</strain>
    </source>
</reference>
<comment type="caution">
    <text evidence="1">The sequence shown here is derived from an EMBL/GenBank/DDBJ whole genome shotgun (WGS) entry which is preliminary data.</text>
</comment>
<evidence type="ECO:0000313" key="2">
    <source>
        <dbReference type="Proteomes" id="UP000078504"/>
    </source>
</evidence>
<accession>A0A1B7I366</accession>
<evidence type="ECO:0000313" key="1">
    <source>
        <dbReference type="EMBL" id="OAT22506.1"/>
    </source>
</evidence>
<proteinExistence type="predicted"/>
<sequence>MYWFVEEVTSAAAIKQNLKEVSDLFHAKKGWGYKPVKLKNEVVGMDALK</sequence>
<dbReference type="AlphaFoldDB" id="A0A1B7I366"/>
<organism evidence="1 2">
    <name type="scientific">Buttiauxella gaviniae ATCC 51604</name>
    <dbReference type="NCBI Taxonomy" id="1354253"/>
    <lineage>
        <taxon>Bacteria</taxon>
        <taxon>Pseudomonadati</taxon>
        <taxon>Pseudomonadota</taxon>
        <taxon>Gammaproteobacteria</taxon>
        <taxon>Enterobacterales</taxon>
        <taxon>Enterobacteriaceae</taxon>
        <taxon>Buttiauxella</taxon>
    </lineage>
</organism>
<name>A0A1B7I366_9ENTR</name>
<dbReference type="Proteomes" id="UP000078504">
    <property type="component" value="Unassembled WGS sequence"/>
</dbReference>
<dbReference type="PATRIC" id="fig|1354253.4.peg.1836"/>
<protein>
    <submittedName>
        <fullName evidence="1">Uncharacterized protein</fullName>
    </submittedName>
</protein>
<gene>
    <name evidence="1" type="ORF">M977_01803</name>
</gene>
<dbReference type="RefSeq" id="WP_157092056.1">
    <property type="nucleotide sequence ID" value="NZ_LXEP01000015.1"/>
</dbReference>
<dbReference type="EMBL" id="LXEP01000015">
    <property type="protein sequence ID" value="OAT22506.1"/>
    <property type="molecule type" value="Genomic_DNA"/>
</dbReference>